<dbReference type="Proteomes" id="UP000283805">
    <property type="component" value="Unassembled WGS sequence"/>
</dbReference>
<organism evidence="2 3">
    <name type="scientific">Halopiger aswanensis</name>
    <dbReference type="NCBI Taxonomy" id="148449"/>
    <lineage>
        <taxon>Archaea</taxon>
        <taxon>Methanobacteriati</taxon>
        <taxon>Methanobacteriota</taxon>
        <taxon>Stenosarchaea group</taxon>
        <taxon>Halobacteria</taxon>
        <taxon>Halobacteriales</taxon>
        <taxon>Natrialbaceae</taxon>
        <taxon>Halopiger</taxon>
    </lineage>
</organism>
<comment type="caution">
    <text evidence="2">The sequence shown here is derived from an EMBL/GenBank/DDBJ whole genome shotgun (WGS) entry which is preliminary data.</text>
</comment>
<proteinExistence type="predicted"/>
<gene>
    <name evidence="2" type="ORF">ATJ93_2303</name>
</gene>
<evidence type="ECO:0000313" key="3">
    <source>
        <dbReference type="Proteomes" id="UP000283805"/>
    </source>
</evidence>
<feature type="domain" description="DUF7979" evidence="1">
    <location>
        <begin position="15"/>
        <end position="76"/>
    </location>
</feature>
<dbReference type="EMBL" id="RAPO01000002">
    <property type="protein sequence ID" value="RKD95449.1"/>
    <property type="molecule type" value="Genomic_DNA"/>
</dbReference>
<protein>
    <recommendedName>
        <fullName evidence="1">DUF7979 domain-containing protein</fullName>
    </recommendedName>
</protein>
<accession>A0A419WJ05</accession>
<keyword evidence="3" id="KW-1185">Reference proteome</keyword>
<name>A0A419WJ05_9EURY</name>
<evidence type="ECO:0000259" key="1">
    <source>
        <dbReference type="Pfam" id="PF25934"/>
    </source>
</evidence>
<evidence type="ECO:0000313" key="2">
    <source>
        <dbReference type="EMBL" id="RKD95449.1"/>
    </source>
</evidence>
<dbReference type="RefSeq" id="WP_120244719.1">
    <property type="nucleotide sequence ID" value="NZ_RAPO01000002.1"/>
</dbReference>
<sequence>MAFSELSAGEPLGRHLTVRRVESVESTATVRHVDQLETDELQAFYDLLEDGQPLPAEETALEAGDIVVFTDYFRVEAI</sequence>
<dbReference type="InterPro" id="IPR058285">
    <property type="entry name" value="DUF7979"/>
</dbReference>
<reference evidence="2 3" key="1">
    <citation type="submission" date="2018-09" db="EMBL/GenBank/DDBJ databases">
        <title>Genomic Encyclopedia of Archaeal and Bacterial Type Strains, Phase II (KMG-II): from individual species to whole genera.</title>
        <authorList>
            <person name="Goeker M."/>
        </authorList>
    </citation>
    <scope>NUCLEOTIDE SEQUENCE [LARGE SCALE GENOMIC DNA]</scope>
    <source>
        <strain evidence="2 3">DSM 13151</strain>
    </source>
</reference>
<dbReference type="OrthoDB" id="296997at2157"/>
<dbReference type="Pfam" id="PF25934">
    <property type="entry name" value="DUF7979"/>
    <property type="match status" value="1"/>
</dbReference>
<dbReference type="AlphaFoldDB" id="A0A419WJ05"/>